<keyword evidence="6" id="KW-0804">Transcription</keyword>
<dbReference type="SMART" id="SM00717">
    <property type="entry name" value="SANT"/>
    <property type="match status" value="2"/>
</dbReference>
<keyword evidence="4" id="KW-0238">DNA-binding</keyword>
<dbReference type="PANTHER" id="PTHR47999">
    <property type="entry name" value="TRANSCRIPTION FACTOR MYB8-RELATED-RELATED"/>
    <property type="match status" value="1"/>
</dbReference>
<dbReference type="PROSITE" id="PS50090">
    <property type="entry name" value="MYB_LIKE"/>
    <property type="match status" value="2"/>
</dbReference>
<sequence>MVNSSARWSPRVRKGAWSEEEDDLLRKCIQKFGEGKWHLVPFRAGLNRCRKSCRLRWLNYLHPDIKRGHFSLEEADLILRLHKLLGNRWSLIAGRIPGRTANDVKNYWHSHLKKKVVSMHMASSNSSRQDNNWDDEKGKAPQIKENILFRPRPRRFFRTSLSSPALSTLTGKAKAVVYDAPPPPPPPPHQLQPQPEATSPAADLLMVFNVQQNSNSIETNLPAQTTAPSSHDGVKWWEDLLYDDSHQGLIDWTTDDDFPIDVTLLKLLDTTI</sequence>
<dbReference type="SUPFAM" id="SSF46689">
    <property type="entry name" value="Homeodomain-like"/>
    <property type="match status" value="1"/>
</dbReference>
<dbReference type="InterPro" id="IPR015495">
    <property type="entry name" value="Myb_TF_plants"/>
</dbReference>
<keyword evidence="5" id="KW-0010">Activator</keyword>
<dbReference type="GO" id="GO:0000976">
    <property type="term" value="F:transcription cis-regulatory region binding"/>
    <property type="evidence" value="ECO:0007669"/>
    <property type="project" value="UniProtKB-ARBA"/>
</dbReference>
<dbReference type="EMBL" id="AY986898">
    <property type="protein sequence ID" value="AAY54243.1"/>
    <property type="molecule type" value="Genomic_DNA"/>
</dbReference>
<reference evidence="10" key="2">
    <citation type="submission" date="2005-03" db="EMBL/GenBank/DDBJ databases">
        <authorList>
            <person name="Chang S."/>
            <person name="Lu Y."/>
            <person name="Rausher M.D."/>
        </authorList>
    </citation>
    <scope>NUCLEOTIDE SEQUENCE</scope>
</reference>
<feature type="domain" description="Myb-like" evidence="8">
    <location>
        <begin position="9"/>
        <end position="61"/>
    </location>
</feature>
<protein>
    <submittedName>
        <fullName evidence="10">Anthocyanin gene transcription factor</fullName>
    </submittedName>
</protein>
<proteinExistence type="predicted"/>
<dbReference type="FunFam" id="1.10.10.60:FF:000218">
    <property type="entry name" value="Myb transcription factor"/>
    <property type="match status" value="1"/>
</dbReference>
<evidence type="ECO:0000256" key="5">
    <source>
        <dbReference type="ARBA" id="ARBA00023159"/>
    </source>
</evidence>
<keyword evidence="3" id="KW-0805">Transcription regulation</keyword>
<feature type="domain" description="Myb-like" evidence="8">
    <location>
        <begin position="62"/>
        <end position="112"/>
    </location>
</feature>
<evidence type="ECO:0000313" key="10">
    <source>
        <dbReference type="EMBL" id="AAY54243.1"/>
    </source>
</evidence>
<dbReference type="AlphaFoldDB" id="Q4QS21"/>
<dbReference type="PROSITE" id="PS51294">
    <property type="entry name" value="HTH_MYB"/>
    <property type="match status" value="2"/>
</dbReference>
<dbReference type="Gene3D" id="1.10.10.60">
    <property type="entry name" value="Homeodomain-like"/>
    <property type="match status" value="2"/>
</dbReference>
<evidence type="ECO:0000256" key="6">
    <source>
        <dbReference type="ARBA" id="ARBA00023163"/>
    </source>
</evidence>
<reference evidence="10" key="1">
    <citation type="journal article" date="2005" name="Genetics">
        <title>Neutral evolution of the nonbinding region of the anthocyanin regulatory gene Ipmyb1 in Ipomoea.</title>
        <authorList>
            <person name="Chang S.M."/>
            <person name="Lu Y."/>
            <person name="Rausher M.D."/>
        </authorList>
    </citation>
    <scope>NUCLEOTIDE SEQUENCE</scope>
</reference>
<dbReference type="Pfam" id="PF00249">
    <property type="entry name" value="Myb_DNA-binding"/>
    <property type="match status" value="2"/>
</dbReference>
<evidence type="ECO:0000256" key="7">
    <source>
        <dbReference type="ARBA" id="ARBA00023242"/>
    </source>
</evidence>
<accession>Q4QS21</accession>
<feature type="domain" description="HTH myb-type" evidence="9">
    <location>
        <begin position="9"/>
        <end position="65"/>
    </location>
</feature>
<comment type="subcellular location">
    <subcellularLocation>
        <location evidence="1">Nucleus</location>
    </subcellularLocation>
</comment>
<organism evidence="10">
    <name type="scientific">Ipomoea purpurea</name>
    <name type="common">Common morning glory</name>
    <name type="synonym">Pharbitis purpurea</name>
    <dbReference type="NCBI Taxonomy" id="4121"/>
    <lineage>
        <taxon>Eukaryota</taxon>
        <taxon>Viridiplantae</taxon>
        <taxon>Streptophyta</taxon>
        <taxon>Embryophyta</taxon>
        <taxon>Tracheophyta</taxon>
        <taxon>Spermatophyta</taxon>
        <taxon>Magnoliopsida</taxon>
        <taxon>eudicotyledons</taxon>
        <taxon>Gunneridae</taxon>
        <taxon>Pentapetalae</taxon>
        <taxon>asterids</taxon>
        <taxon>lamiids</taxon>
        <taxon>Solanales</taxon>
        <taxon>Convolvulaceae</taxon>
        <taxon>Ipomoeeae</taxon>
        <taxon>Ipomoea</taxon>
    </lineage>
</organism>
<dbReference type="InterPro" id="IPR001005">
    <property type="entry name" value="SANT/Myb"/>
</dbReference>
<dbReference type="GO" id="GO:0005634">
    <property type="term" value="C:nucleus"/>
    <property type="evidence" value="ECO:0007669"/>
    <property type="project" value="UniProtKB-SubCell"/>
</dbReference>
<evidence type="ECO:0000256" key="2">
    <source>
        <dbReference type="ARBA" id="ARBA00022737"/>
    </source>
</evidence>
<evidence type="ECO:0000256" key="3">
    <source>
        <dbReference type="ARBA" id="ARBA00023015"/>
    </source>
</evidence>
<dbReference type="InterPro" id="IPR009057">
    <property type="entry name" value="Homeodomain-like_sf"/>
</dbReference>
<dbReference type="InterPro" id="IPR017930">
    <property type="entry name" value="Myb_dom"/>
</dbReference>
<dbReference type="GO" id="GO:0080090">
    <property type="term" value="P:regulation of primary metabolic process"/>
    <property type="evidence" value="ECO:0007669"/>
    <property type="project" value="UniProtKB-ARBA"/>
</dbReference>
<dbReference type="PANTHER" id="PTHR47999:SF24">
    <property type="entry name" value="TRANSCRIPTION FACTOR MYB90"/>
    <property type="match status" value="1"/>
</dbReference>
<dbReference type="CDD" id="cd00167">
    <property type="entry name" value="SANT"/>
    <property type="match status" value="2"/>
</dbReference>
<dbReference type="GO" id="GO:0010597">
    <property type="term" value="P:green leaf volatile biosynthetic process"/>
    <property type="evidence" value="ECO:0007669"/>
    <property type="project" value="UniProtKB-ARBA"/>
</dbReference>
<keyword evidence="2" id="KW-0677">Repeat</keyword>
<evidence type="ECO:0000256" key="1">
    <source>
        <dbReference type="ARBA" id="ARBA00004123"/>
    </source>
</evidence>
<feature type="domain" description="HTH myb-type" evidence="9">
    <location>
        <begin position="66"/>
        <end position="116"/>
    </location>
</feature>
<evidence type="ECO:0000259" key="9">
    <source>
        <dbReference type="PROSITE" id="PS51294"/>
    </source>
</evidence>
<gene>
    <name evidence="10" type="primary">myb1</name>
</gene>
<evidence type="ECO:0000259" key="8">
    <source>
        <dbReference type="PROSITE" id="PS50090"/>
    </source>
</evidence>
<keyword evidence="7" id="KW-0539">Nucleus</keyword>
<evidence type="ECO:0000256" key="4">
    <source>
        <dbReference type="ARBA" id="ARBA00023125"/>
    </source>
</evidence>
<name>Q4QS21_IPOPU</name>